<evidence type="ECO:0000256" key="3">
    <source>
        <dbReference type="ARBA" id="ARBA00022737"/>
    </source>
</evidence>
<proteinExistence type="predicted"/>
<keyword evidence="5" id="KW-0862">Zinc</keyword>
<evidence type="ECO:0000256" key="7">
    <source>
        <dbReference type="PROSITE-ProRule" id="PRU00042"/>
    </source>
</evidence>
<dbReference type="InterPro" id="IPR036236">
    <property type="entry name" value="Znf_C2H2_sf"/>
</dbReference>
<dbReference type="PROSITE" id="PS50157">
    <property type="entry name" value="ZINC_FINGER_C2H2_2"/>
    <property type="match status" value="2"/>
</dbReference>
<comment type="subcellular location">
    <subcellularLocation>
        <location evidence="1">Nucleus</location>
    </subcellularLocation>
</comment>
<reference evidence="10 11" key="1">
    <citation type="submission" date="2024-04" db="EMBL/GenBank/DDBJ databases">
        <title>genome sequences of Mucor flavus KT1a and Helicostylum pulchrum KT1b strains isolated from the surface of a dry-aged beef.</title>
        <authorList>
            <person name="Toyotome T."/>
            <person name="Hosono M."/>
            <person name="Torimaru M."/>
            <person name="Fukuda K."/>
            <person name="Mikami N."/>
        </authorList>
    </citation>
    <scope>NUCLEOTIDE SEQUENCE [LARGE SCALE GENOMIC DNA]</scope>
    <source>
        <strain evidence="10 11">KT1a</strain>
    </source>
</reference>
<keyword evidence="4 7" id="KW-0863">Zinc-finger</keyword>
<sequence>MSDQSHNSNNPAAHGTDHTDDGFDLYEWLQRTIFDFDLPSENTTDNDPDISQGFTTSTFERDNDTLVPQQNLAFDANDYTGSNFQASSGESCNSSPSLSSSFCFSSSSQSTPDSEYYSPPPSPSPTPARLRHEVTGATPPRRSNPITSHSCPKCNDKFSCLKAVIIHILSHSDNRKNGSHPCPLCDGLYSREQDVKRHLLSHFAIRNELCSHCPKTFKRRDSLIRHQRKCNLRNTI</sequence>
<feature type="domain" description="C2H2-type" evidence="9">
    <location>
        <begin position="208"/>
        <end position="228"/>
    </location>
</feature>
<dbReference type="Proteomes" id="UP001473302">
    <property type="component" value="Unassembled WGS sequence"/>
</dbReference>
<keyword evidence="6" id="KW-0539">Nucleus</keyword>
<evidence type="ECO:0000256" key="4">
    <source>
        <dbReference type="ARBA" id="ARBA00022771"/>
    </source>
</evidence>
<evidence type="ECO:0000259" key="9">
    <source>
        <dbReference type="PROSITE" id="PS50157"/>
    </source>
</evidence>
<evidence type="ECO:0000256" key="1">
    <source>
        <dbReference type="ARBA" id="ARBA00004123"/>
    </source>
</evidence>
<name>A0ABP9YKY7_9FUNG</name>
<dbReference type="PANTHER" id="PTHR24394">
    <property type="entry name" value="ZINC FINGER PROTEIN"/>
    <property type="match status" value="1"/>
</dbReference>
<accession>A0ABP9YKY7</accession>
<evidence type="ECO:0000313" key="11">
    <source>
        <dbReference type="Proteomes" id="UP001473302"/>
    </source>
</evidence>
<evidence type="ECO:0000313" key="10">
    <source>
        <dbReference type="EMBL" id="GAA5807520.1"/>
    </source>
</evidence>
<keyword evidence="2" id="KW-0479">Metal-binding</keyword>
<dbReference type="EMBL" id="BAABUK010000002">
    <property type="protein sequence ID" value="GAA5807520.1"/>
    <property type="molecule type" value="Genomic_DNA"/>
</dbReference>
<dbReference type="Gene3D" id="3.30.160.60">
    <property type="entry name" value="Classic Zinc Finger"/>
    <property type="match status" value="1"/>
</dbReference>
<dbReference type="Pfam" id="PF00096">
    <property type="entry name" value="zf-C2H2"/>
    <property type="match status" value="1"/>
</dbReference>
<evidence type="ECO:0000256" key="5">
    <source>
        <dbReference type="ARBA" id="ARBA00022833"/>
    </source>
</evidence>
<keyword evidence="3" id="KW-0677">Repeat</keyword>
<dbReference type="SMART" id="SM00355">
    <property type="entry name" value="ZnF_C2H2"/>
    <property type="match status" value="3"/>
</dbReference>
<comment type="caution">
    <text evidence="10">The sequence shown here is derived from an EMBL/GenBank/DDBJ whole genome shotgun (WGS) entry which is preliminary data.</text>
</comment>
<evidence type="ECO:0000256" key="2">
    <source>
        <dbReference type="ARBA" id="ARBA00022723"/>
    </source>
</evidence>
<evidence type="ECO:0000256" key="6">
    <source>
        <dbReference type="ARBA" id="ARBA00023242"/>
    </source>
</evidence>
<dbReference type="PROSITE" id="PS00028">
    <property type="entry name" value="ZINC_FINGER_C2H2_1"/>
    <property type="match status" value="1"/>
</dbReference>
<protein>
    <recommendedName>
        <fullName evidence="9">C2H2-type domain-containing protein</fullName>
    </recommendedName>
</protein>
<organism evidence="10 11">
    <name type="scientific">Mucor flavus</name>
    <dbReference type="NCBI Taxonomy" id="439312"/>
    <lineage>
        <taxon>Eukaryota</taxon>
        <taxon>Fungi</taxon>
        <taxon>Fungi incertae sedis</taxon>
        <taxon>Mucoromycota</taxon>
        <taxon>Mucoromycotina</taxon>
        <taxon>Mucoromycetes</taxon>
        <taxon>Mucorales</taxon>
        <taxon>Mucorineae</taxon>
        <taxon>Mucoraceae</taxon>
        <taxon>Mucor</taxon>
    </lineage>
</organism>
<dbReference type="InterPro" id="IPR013087">
    <property type="entry name" value="Znf_C2H2_type"/>
</dbReference>
<evidence type="ECO:0000256" key="8">
    <source>
        <dbReference type="SAM" id="MobiDB-lite"/>
    </source>
</evidence>
<feature type="domain" description="C2H2-type" evidence="9">
    <location>
        <begin position="149"/>
        <end position="176"/>
    </location>
</feature>
<feature type="region of interest" description="Disordered" evidence="8">
    <location>
        <begin position="39"/>
        <end position="64"/>
    </location>
</feature>
<feature type="region of interest" description="Disordered" evidence="8">
    <location>
        <begin position="111"/>
        <end position="149"/>
    </location>
</feature>
<dbReference type="PANTHER" id="PTHR24394:SF29">
    <property type="entry name" value="MYONEURIN"/>
    <property type="match status" value="1"/>
</dbReference>
<dbReference type="SUPFAM" id="SSF57667">
    <property type="entry name" value="beta-beta-alpha zinc fingers"/>
    <property type="match status" value="1"/>
</dbReference>
<gene>
    <name evidence="10" type="ORF">MFLAVUS_000883</name>
</gene>
<keyword evidence="11" id="KW-1185">Reference proteome</keyword>